<name>A0ABX0IX61_9BACL</name>
<sequence>MNLDFSPFQLPPQEIERRKIEQMLDSSHLLCRDDLVWVLEYIKKKVAEKNPQLLELSQPRLLQNFHHFAEISLMLIQRRGGFDQEADQLKTWIHEAIFGLQPSPPAEPLAPKSFSFPSS</sequence>
<gene>
    <name evidence="1" type="ORF">G9U52_01510</name>
</gene>
<organism evidence="1 2">
    <name type="scientific">Paenibacillus agricola</name>
    <dbReference type="NCBI Taxonomy" id="2716264"/>
    <lineage>
        <taxon>Bacteria</taxon>
        <taxon>Bacillati</taxon>
        <taxon>Bacillota</taxon>
        <taxon>Bacilli</taxon>
        <taxon>Bacillales</taxon>
        <taxon>Paenibacillaceae</taxon>
        <taxon>Paenibacillus</taxon>
    </lineage>
</organism>
<proteinExistence type="predicted"/>
<dbReference type="EMBL" id="JAAOIW010000001">
    <property type="protein sequence ID" value="NHN28505.1"/>
    <property type="molecule type" value="Genomic_DNA"/>
</dbReference>
<reference evidence="1" key="1">
    <citation type="submission" date="2020-03" db="EMBL/GenBank/DDBJ databases">
        <title>Draft sequencing of Paenibacilllus sp. S3N08.</title>
        <authorList>
            <person name="Kim D.-U."/>
        </authorList>
    </citation>
    <scope>NUCLEOTIDE SEQUENCE</scope>
    <source>
        <strain evidence="1">S3N08</strain>
    </source>
</reference>
<evidence type="ECO:0000313" key="1">
    <source>
        <dbReference type="EMBL" id="NHN28505.1"/>
    </source>
</evidence>
<dbReference type="Proteomes" id="UP001165962">
    <property type="component" value="Unassembled WGS sequence"/>
</dbReference>
<keyword evidence="2" id="KW-1185">Reference proteome</keyword>
<dbReference type="RefSeq" id="WP_166145127.1">
    <property type="nucleotide sequence ID" value="NZ_JAAOIW010000001.1"/>
</dbReference>
<accession>A0ABX0IX61</accession>
<evidence type="ECO:0000313" key="2">
    <source>
        <dbReference type="Proteomes" id="UP001165962"/>
    </source>
</evidence>
<protein>
    <submittedName>
        <fullName evidence="1">Uncharacterized protein</fullName>
    </submittedName>
</protein>
<comment type="caution">
    <text evidence="1">The sequence shown here is derived from an EMBL/GenBank/DDBJ whole genome shotgun (WGS) entry which is preliminary data.</text>
</comment>